<dbReference type="Pfam" id="PF13499">
    <property type="entry name" value="EF-hand_7"/>
    <property type="match status" value="1"/>
</dbReference>
<keyword evidence="6" id="KW-1185">Reference proteome</keyword>
<name>A0ABP0XQC4_9ROSI</name>
<keyword evidence="1" id="KW-0479">Metal-binding</keyword>
<dbReference type="SMART" id="SM00054">
    <property type="entry name" value="EFh"/>
    <property type="match status" value="2"/>
</dbReference>
<reference evidence="5 6" key="1">
    <citation type="submission" date="2024-03" db="EMBL/GenBank/DDBJ databases">
        <authorList>
            <person name="Gkanogiannis A."/>
            <person name="Becerra Lopez-Lavalle L."/>
        </authorList>
    </citation>
    <scope>NUCLEOTIDE SEQUENCE [LARGE SCALE GENOMIC DNA]</scope>
</reference>
<dbReference type="InterPro" id="IPR011992">
    <property type="entry name" value="EF-hand-dom_pair"/>
</dbReference>
<keyword evidence="2" id="KW-0677">Repeat</keyword>
<proteinExistence type="predicted"/>
<dbReference type="InterPro" id="IPR039647">
    <property type="entry name" value="EF_hand_pair_protein_CML-like"/>
</dbReference>
<feature type="domain" description="EF-hand" evidence="4">
    <location>
        <begin position="147"/>
        <end position="180"/>
    </location>
</feature>
<sequence length="180" mass="20441">MDFGLYNLSIDDKTTTSNPSFRFFIMIDFLRLLKLASWLYAFAFSKPKQSTFPATSKSEEDGGGETEGLLSTEEMKWVMGNLGIHCGEESVPPFGSTEEVSKMFDERAACAAEIKEAFDVFDVNGDGFIDVEELQRVMCVLGFKEGEEIQNCERMIRKFDQNKDGRIDFQEFLQLMESVV</sequence>
<organism evidence="5 6">
    <name type="scientific">Citrullus colocynthis</name>
    <name type="common">colocynth</name>
    <dbReference type="NCBI Taxonomy" id="252529"/>
    <lineage>
        <taxon>Eukaryota</taxon>
        <taxon>Viridiplantae</taxon>
        <taxon>Streptophyta</taxon>
        <taxon>Embryophyta</taxon>
        <taxon>Tracheophyta</taxon>
        <taxon>Spermatophyta</taxon>
        <taxon>Magnoliopsida</taxon>
        <taxon>eudicotyledons</taxon>
        <taxon>Gunneridae</taxon>
        <taxon>Pentapetalae</taxon>
        <taxon>rosids</taxon>
        <taxon>fabids</taxon>
        <taxon>Cucurbitales</taxon>
        <taxon>Cucurbitaceae</taxon>
        <taxon>Benincaseae</taxon>
        <taxon>Citrullus</taxon>
    </lineage>
</organism>
<gene>
    <name evidence="5" type="ORF">CITCOLO1_LOCUS499</name>
</gene>
<dbReference type="PROSITE" id="PS00018">
    <property type="entry name" value="EF_HAND_1"/>
    <property type="match status" value="2"/>
</dbReference>
<evidence type="ECO:0000256" key="2">
    <source>
        <dbReference type="ARBA" id="ARBA00022737"/>
    </source>
</evidence>
<dbReference type="CDD" id="cd00051">
    <property type="entry name" value="EFh"/>
    <property type="match status" value="1"/>
</dbReference>
<dbReference type="Proteomes" id="UP001642487">
    <property type="component" value="Chromosome 1"/>
</dbReference>
<keyword evidence="3" id="KW-0106">Calcium</keyword>
<dbReference type="PANTHER" id="PTHR10891">
    <property type="entry name" value="EF-HAND CALCIUM-BINDING DOMAIN CONTAINING PROTEIN"/>
    <property type="match status" value="1"/>
</dbReference>
<evidence type="ECO:0000313" key="5">
    <source>
        <dbReference type="EMBL" id="CAK9308978.1"/>
    </source>
</evidence>
<dbReference type="EMBL" id="OZ021735">
    <property type="protein sequence ID" value="CAK9308978.1"/>
    <property type="molecule type" value="Genomic_DNA"/>
</dbReference>
<protein>
    <recommendedName>
        <fullName evidence="4">EF-hand domain-containing protein</fullName>
    </recommendedName>
</protein>
<accession>A0ABP0XQC4</accession>
<dbReference type="InterPro" id="IPR002048">
    <property type="entry name" value="EF_hand_dom"/>
</dbReference>
<dbReference type="Gene3D" id="1.10.238.10">
    <property type="entry name" value="EF-hand"/>
    <property type="match status" value="1"/>
</dbReference>
<evidence type="ECO:0000256" key="1">
    <source>
        <dbReference type="ARBA" id="ARBA00022723"/>
    </source>
</evidence>
<evidence type="ECO:0000259" key="4">
    <source>
        <dbReference type="PROSITE" id="PS50222"/>
    </source>
</evidence>
<feature type="domain" description="EF-hand" evidence="4">
    <location>
        <begin position="109"/>
        <end position="144"/>
    </location>
</feature>
<dbReference type="SUPFAM" id="SSF47473">
    <property type="entry name" value="EF-hand"/>
    <property type="match status" value="1"/>
</dbReference>
<dbReference type="InterPro" id="IPR018247">
    <property type="entry name" value="EF_Hand_1_Ca_BS"/>
</dbReference>
<evidence type="ECO:0000256" key="3">
    <source>
        <dbReference type="ARBA" id="ARBA00022837"/>
    </source>
</evidence>
<evidence type="ECO:0000313" key="6">
    <source>
        <dbReference type="Proteomes" id="UP001642487"/>
    </source>
</evidence>
<dbReference type="PROSITE" id="PS50222">
    <property type="entry name" value="EF_HAND_2"/>
    <property type="match status" value="2"/>
</dbReference>